<protein>
    <submittedName>
        <fullName evidence="2">Uncharacterized protein</fullName>
    </submittedName>
</protein>
<feature type="region of interest" description="Disordered" evidence="1">
    <location>
        <begin position="76"/>
        <end position="120"/>
    </location>
</feature>
<organism evidence="2 3">
    <name type="scientific">Pleurostoma richardsiae</name>
    <dbReference type="NCBI Taxonomy" id="41990"/>
    <lineage>
        <taxon>Eukaryota</taxon>
        <taxon>Fungi</taxon>
        <taxon>Dikarya</taxon>
        <taxon>Ascomycota</taxon>
        <taxon>Pezizomycotina</taxon>
        <taxon>Sordariomycetes</taxon>
        <taxon>Sordariomycetidae</taxon>
        <taxon>Calosphaeriales</taxon>
        <taxon>Pleurostomataceae</taxon>
        <taxon>Pleurostoma</taxon>
    </lineage>
</organism>
<evidence type="ECO:0000313" key="2">
    <source>
        <dbReference type="EMBL" id="KAJ9134616.1"/>
    </source>
</evidence>
<gene>
    <name evidence="2" type="ORF">NKR23_g10031</name>
</gene>
<accession>A0AA38R533</accession>
<proteinExistence type="predicted"/>
<evidence type="ECO:0000313" key="3">
    <source>
        <dbReference type="Proteomes" id="UP001174694"/>
    </source>
</evidence>
<reference evidence="2" key="1">
    <citation type="submission" date="2022-07" db="EMBL/GenBank/DDBJ databases">
        <title>Fungi with potential for degradation of polypropylene.</title>
        <authorList>
            <person name="Gostincar C."/>
        </authorList>
    </citation>
    <scope>NUCLEOTIDE SEQUENCE</scope>
    <source>
        <strain evidence="2">EXF-13308</strain>
    </source>
</reference>
<keyword evidence="3" id="KW-1185">Reference proteome</keyword>
<feature type="region of interest" description="Disordered" evidence="1">
    <location>
        <begin position="1"/>
        <end position="23"/>
    </location>
</feature>
<evidence type="ECO:0000256" key="1">
    <source>
        <dbReference type="SAM" id="MobiDB-lite"/>
    </source>
</evidence>
<feature type="compositionally biased region" description="Basic and acidic residues" evidence="1">
    <location>
        <begin position="93"/>
        <end position="108"/>
    </location>
</feature>
<dbReference type="EMBL" id="JANBVO010000042">
    <property type="protein sequence ID" value="KAJ9134616.1"/>
    <property type="molecule type" value="Genomic_DNA"/>
</dbReference>
<comment type="caution">
    <text evidence="2">The sequence shown here is derived from an EMBL/GenBank/DDBJ whole genome shotgun (WGS) entry which is preliminary data.</text>
</comment>
<name>A0AA38R533_9PEZI</name>
<dbReference type="Proteomes" id="UP001174694">
    <property type="component" value="Unassembled WGS sequence"/>
</dbReference>
<sequence length="324" mass="37055">MDPVYQEATQRFKKPKAREQARRQTKFQRQLARNPYAQALATPSRHCPVTRITLPRFFLQDFRIVEHPESKQPWWVPASLAPTRPAPAQLPSDGHDAPKSTRDGDHETGGSSTTARRHGQARYVLSRRSLLESFMKPGTSYHRGQKRLQAMSSNPQQQALAGRAVWREDMDDLVLELMRRRIVEELLFMAEMSANQGRKYVRRLGGWNEIRADVHRGCVLWIDGTSTEEVDERDGAHDARTTDGPGEFATVDLEEVKRDAKLPVHNLVSLLGREQVYRLRQGSPTFREGTLFLLSRQRTIDLQLKLWKLQGYLATFGRSTGLSS</sequence>
<dbReference type="AlphaFoldDB" id="A0AA38R533"/>